<dbReference type="Pfam" id="PF12854">
    <property type="entry name" value="PPR_1"/>
    <property type="match status" value="1"/>
</dbReference>
<dbReference type="InterPro" id="IPR011990">
    <property type="entry name" value="TPR-like_helical_dom_sf"/>
</dbReference>
<feature type="repeat" description="PPR" evidence="2">
    <location>
        <begin position="294"/>
        <end position="328"/>
    </location>
</feature>
<keyword evidence="4" id="KW-1185">Reference proteome</keyword>
<dbReference type="Gramene" id="RZC71646">
    <property type="protein sequence ID" value="RZC71646"/>
    <property type="gene ID" value="C5167_034824"/>
</dbReference>
<dbReference type="AlphaFoldDB" id="A0A4Y7KFL9"/>
<gene>
    <name evidence="3" type="ORF">C5167_034824</name>
</gene>
<accession>A0A4Y7KFL9</accession>
<dbReference type="NCBIfam" id="TIGR00756">
    <property type="entry name" value="PPR"/>
    <property type="match status" value="7"/>
</dbReference>
<evidence type="ECO:0000313" key="4">
    <source>
        <dbReference type="Proteomes" id="UP000316621"/>
    </source>
</evidence>
<reference evidence="3 4" key="1">
    <citation type="journal article" date="2018" name="Science">
        <title>The opium poppy genome and morphinan production.</title>
        <authorList>
            <person name="Guo L."/>
            <person name="Winzer T."/>
            <person name="Yang X."/>
            <person name="Li Y."/>
            <person name="Ning Z."/>
            <person name="He Z."/>
            <person name="Teodor R."/>
            <person name="Lu Y."/>
            <person name="Bowser T.A."/>
            <person name="Graham I.A."/>
            <person name="Ye K."/>
        </authorList>
    </citation>
    <scope>NUCLEOTIDE SEQUENCE [LARGE SCALE GENOMIC DNA]</scope>
    <source>
        <strain evidence="4">cv. HN1</strain>
        <tissue evidence="3">Leaves</tissue>
    </source>
</reference>
<feature type="repeat" description="PPR" evidence="2">
    <location>
        <begin position="367"/>
        <end position="401"/>
    </location>
</feature>
<evidence type="ECO:0000313" key="3">
    <source>
        <dbReference type="EMBL" id="RZC71646.1"/>
    </source>
</evidence>
<feature type="repeat" description="PPR" evidence="2">
    <location>
        <begin position="402"/>
        <end position="436"/>
    </location>
</feature>
<dbReference type="InterPro" id="IPR027443">
    <property type="entry name" value="IPNS-like_sf"/>
</dbReference>
<keyword evidence="1" id="KW-0677">Repeat</keyword>
<dbReference type="Pfam" id="PF01535">
    <property type="entry name" value="PPR"/>
    <property type="match status" value="2"/>
</dbReference>
<organism evidence="3 4">
    <name type="scientific">Papaver somniferum</name>
    <name type="common">Opium poppy</name>
    <dbReference type="NCBI Taxonomy" id="3469"/>
    <lineage>
        <taxon>Eukaryota</taxon>
        <taxon>Viridiplantae</taxon>
        <taxon>Streptophyta</taxon>
        <taxon>Embryophyta</taxon>
        <taxon>Tracheophyta</taxon>
        <taxon>Spermatophyta</taxon>
        <taxon>Magnoliopsida</taxon>
        <taxon>Ranunculales</taxon>
        <taxon>Papaveraceae</taxon>
        <taxon>Papaveroideae</taxon>
        <taxon>Papaver</taxon>
    </lineage>
</organism>
<dbReference type="Gene3D" id="2.60.120.330">
    <property type="entry name" value="B-lactam Antibiotic, Isopenicillin N Synthase, Chain"/>
    <property type="match status" value="1"/>
</dbReference>
<dbReference type="PANTHER" id="PTHR48420:SF1">
    <property type="entry name" value="NON-HAEM DIOXYGENASE N-TERMINAL DOMAIN-CONTAINING PROTEIN"/>
    <property type="match status" value="1"/>
</dbReference>
<dbReference type="Proteomes" id="UP000316621">
    <property type="component" value="Chromosome 7"/>
</dbReference>
<dbReference type="EMBL" id="CM010721">
    <property type="protein sequence ID" value="RZC71646.1"/>
    <property type="molecule type" value="Genomic_DNA"/>
</dbReference>
<dbReference type="FunFam" id="2.60.120.330:FF:000031">
    <property type="entry name" value="2-oxoglutarate (2OG) and Fe(II)-dependent oxygenase superfamily protein"/>
    <property type="match status" value="1"/>
</dbReference>
<feature type="repeat" description="PPR" evidence="2">
    <location>
        <begin position="472"/>
        <end position="506"/>
    </location>
</feature>
<name>A0A4Y7KFL9_PAPSO</name>
<proteinExistence type="predicted"/>
<feature type="repeat" description="PPR" evidence="2">
    <location>
        <begin position="259"/>
        <end position="293"/>
    </location>
</feature>
<dbReference type="PROSITE" id="PS51375">
    <property type="entry name" value="PPR"/>
    <property type="match status" value="7"/>
</dbReference>
<evidence type="ECO:0000256" key="2">
    <source>
        <dbReference type="PROSITE-ProRule" id="PRU00708"/>
    </source>
</evidence>
<dbReference type="PANTHER" id="PTHR48420">
    <property type="entry name" value="NON-HAEM DIOXYGENASE N-TERMINAL DOMAIN-CONTAINING PROTEIN"/>
    <property type="match status" value="1"/>
</dbReference>
<feature type="repeat" description="PPR" evidence="2">
    <location>
        <begin position="332"/>
        <end position="366"/>
    </location>
</feature>
<dbReference type="Gene3D" id="1.25.40.10">
    <property type="entry name" value="Tetratricopeptide repeat domain"/>
    <property type="match status" value="3"/>
</dbReference>
<dbReference type="Pfam" id="PF13041">
    <property type="entry name" value="PPR_2"/>
    <property type="match status" value="2"/>
</dbReference>
<sequence>MPRISFISAIRKSSSLVKAPFLIHLSTSLINPSLNSSPHQYTPGSENVVFPIPVSNLCVLHFPSSTRYCSTCPSSTGTQELTQNVDSEQIYNVIVENCNADKSMESALEVLDVRLTAELVGDILSKLWYEEKIAFRFFTWAGKQEGYMHESKTYDEMIDILSSTKYKVKQFRIVCDLLEYMKRKGRNSVPVEILIDILRKYTEKYLSRVQKCRKKKKVRVRTQPEINAFNLLLDSLCKCCLVEEAETLFTRLKKKVTPDATTYNILFFGWCRVRNPSRGMKVLEEMIGMGHKPENFTYTTAIDAYCRAGLLSEAAALFDFMRTKGSTMSSPTAKTYAIMIVAFANYDRMDECFKLIMDMIACGCLPDVSTYKEVIEGLCLAGKFEEAYKFLEEMGNKGYPADIVTYNCFLKVLCDLKNAEETLKLYGRMTEVGCIPSVHTFNMMIAMFFEMGQPDGAFEAWDEMEKRGCKPDIDTYCVMIEGLFGCGKTEDACFLLGNVVNKGMQLPYRKFDSLLMKLSETGDLQGIHRLSEYMRGFYNPSMARRFAASQKLFCENFVGFAKIGKNSFTRDKHADLSMKIEQGFGPNGLGILSISNVPELPSLRQNLLRLAPRLASLPEEVKKELEDPHSRYNFGWSHGKEKLESGKPDMMKGSYYANPVLDRPTEDDSLIQRYPSYCQANIWPGDALPEVEPAFKALGKLMVDVGLILAYHCDRYVSRCMTVKDDEGLEQILLRSRCHKGRLLYYFPEQKSESLQEADNISSWCGWHTDHGSLTGLTCGMFTRNAVEIPCPDKTAGLYIKTRAGQIVKVVFGEDEIAYQIGETTEILSRGSLCATPHCVRVSDLTMYQVMDIGFVAPKGDNTLGVDRSTFAMFMQPDWDENLKFPEEVHLHKELIPPDGTLTFGEYSEKLLDKYYHQKS</sequence>
<dbReference type="InterPro" id="IPR002885">
    <property type="entry name" value="PPR_rpt"/>
</dbReference>
<feature type="repeat" description="PPR" evidence="2">
    <location>
        <begin position="437"/>
        <end position="471"/>
    </location>
</feature>
<evidence type="ECO:0000256" key="1">
    <source>
        <dbReference type="ARBA" id="ARBA00022737"/>
    </source>
</evidence>
<protein>
    <submittedName>
        <fullName evidence="3">Uncharacterized protein</fullName>
    </submittedName>
</protein>
<dbReference type="SUPFAM" id="SSF51197">
    <property type="entry name" value="Clavaminate synthase-like"/>
    <property type="match status" value="1"/>
</dbReference>